<protein>
    <recommendedName>
        <fullName evidence="3 11">DNA-directed RNA polymerase subunit alpha</fullName>
        <shortName evidence="11">RNAP subunit alpha</shortName>
        <ecNumber evidence="2 11">2.7.7.6</ecNumber>
    </recommendedName>
    <alternativeName>
        <fullName evidence="9 11">RNA polymerase subunit alpha</fullName>
    </alternativeName>
    <alternativeName>
        <fullName evidence="8 11">Transcriptase subunit alpha</fullName>
    </alternativeName>
</protein>
<comment type="similarity">
    <text evidence="1 11">Belongs to the RNA polymerase alpha chain family.</text>
</comment>
<dbReference type="NCBIfam" id="NF003519">
    <property type="entry name" value="PRK05182.2-5"/>
    <property type="match status" value="1"/>
</dbReference>
<keyword evidence="4 11" id="KW-0240">DNA-directed RNA polymerase</keyword>
<dbReference type="Gene3D" id="2.170.120.12">
    <property type="entry name" value="DNA-directed RNA polymerase, insert domain"/>
    <property type="match status" value="1"/>
</dbReference>
<evidence type="ECO:0000256" key="2">
    <source>
        <dbReference type="ARBA" id="ARBA00012418"/>
    </source>
</evidence>
<dbReference type="SUPFAM" id="SSF55257">
    <property type="entry name" value="RBP11-like subunits of RNA polymerase"/>
    <property type="match status" value="1"/>
</dbReference>
<dbReference type="InterPro" id="IPR011773">
    <property type="entry name" value="DNA-dir_RpoA"/>
</dbReference>
<evidence type="ECO:0000256" key="3">
    <source>
        <dbReference type="ARBA" id="ARBA00015972"/>
    </source>
</evidence>
<evidence type="ECO:0000256" key="10">
    <source>
        <dbReference type="ARBA" id="ARBA00048552"/>
    </source>
</evidence>
<dbReference type="EMBL" id="PCSR01000033">
    <property type="protein sequence ID" value="PIP53340.1"/>
    <property type="molecule type" value="Genomic_DNA"/>
</dbReference>
<dbReference type="InterPro" id="IPR036643">
    <property type="entry name" value="RNApol_insert_sf"/>
</dbReference>
<evidence type="ECO:0000256" key="4">
    <source>
        <dbReference type="ARBA" id="ARBA00022478"/>
    </source>
</evidence>
<comment type="caution">
    <text evidence="13">The sequence shown here is derived from an EMBL/GenBank/DDBJ whole genome shotgun (WGS) entry which is preliminary data.</text>
</comment>
<evidence type="ECO:0000256" key="6">
    <source>
        <dbReference type="ARBA" id="ARBA00022695"/>
    </source>
</evidence>
<dbReference type="InterPro" id="IPR011262">
    <property type="entry name" value="DNA-dir_RNA_pol_insert"/>
</dbReference>
<feature type="region of interest" description="Alpha N-terminal domain (alpha-NTD)" evidence="11">
    <location>
        <begin position="1"/>
        <end position="228"/>
    </location>
</feature>
<dbReference type="NCBIfam" id="TIGR02027">
    <property type="entry name" value="rpoA"/>
    <property type="match status" value="1"/>
</dbReference>
<dbReference type="SUPFAM" id="SSF56553">
    <property type="entry name" value="Insert subdomain of RNA polymerase alpha subunit"/>
    <property type="match status" value="1"/>
</dbReference>
<dbReference type="Gene3D" id="3.30.1360.10">
    <property type="entry name" value="RNA polymerase, RBP11-like subunit"/>
    <property type="match status" value="1"/>
</dbReference>
<dbReference type="Pfam" id="PF03118">
    <property type="entry name" value="RNA_pol_A_CTD"/>
    <property type="match status" value="1"/>
</dbReference>
<dbReference type="SMART" id="SM00662">
    <property type="entry name" value="RPOLD"/>
    <property type="match status" value="1"/>
</dbReference>
<dbReference type="InterPro" id="IPR011260">
    <property type="entry name" value="RNAP_asu_C"/>
</dbReference>
<gene>
    <name evidence="11" type="primary">rpoA</name>
    <name evidence="13" type="ORF">COX08_01395</name>
</gene>
<dbReference type="GO" id="GO:0000428">
    <property type="term" value="C:DNA-directed RNA polymerase complex"/>
    <property type="evidence" value="ECO:0007669"/>
    <property type="project" value="UniProtKB-KW"/>
</dbReference>
<evidence type="ECO:0000256" key="11">
    <source>
        <dbReference type="HAMAP-Rule" id="MF_00059"/>
    </source>
</evidence>
<feature type="domain" description="DNA-directed RNA polymerase RpoA/D/Rpb3-type" evidence="12">
    <location>
        <begin position="17"/>
        <end position="222"/>
    </location>
</feature>
<dbReference type="GO" id="GO:0006351">
    <property type="term" value="P:DNA-templated transcription"/>
    <property type="evidence" value="ECO:0007669"/>
    <property type="project" value="UniProtKB-UniRule"/>
</dbReference>
<evidence type="ECO:0000256" key="1">
    <source>
        <dbReference type="ARBA" id="ARBA00007123"/>
    </source>
</evidence>
<dbReference type="Gene3D" id="1.10.150.20">
    <property type="entry name" value="5' to 3' exonuclease, C-terminal subdomain"/>
    <property type="match status" value="1"/>
</dbReference>
<evidence type="ECO:0000256" key="5">
    <source>
        <dbReference type="ARBA" id="ARBA00022679"/>
    </source>
</evidence>
<evidence type="ECO:0000313" key="14">
    <source>
        <dbReference type="Proteomes" id="UP000229459"/>
    </source>
</evidence>
<dbReference type="Pfam" id="PF01193">
    <property type="entry name" value="RNA_pol_L"/>
    <property type="match status" value="1"/>
</dbReference>
<dbReference type="InterPro" id="IPR011263">
    <property type="entry name" value="DNA-dir_RNA_pol_RpoA/D/Rpb3"/>
</dbReference>
<comment type="subunit">
    <text evidence="11">Homodimer. The RNAP catalytic core consists of 2 alpha, 1 beta, 1 beta' and 1 omega subunit. When a sigma factor is associated with the core the holoenzyme is formed, which can initiate transcription.</text>
</comment>
<organism evidence="13 14">
    <name type="scientific">Candidatus Beckwithbacteria bacterium CG23_combo_of_CG06-09_8_20_14_all_34_8</name>
    <dbReference type="NCBI Taxonomy" id="1974497"/>
    <lineage>
        <taxon>Bacteria</taxon>
        <taxon>Candidatus Beckwithiibacteriota</taxon>
    </lineage>
</organism>
<evidence type="ECO:0000256" key="9">
    <source>
        <dbReference type="ARBA" id="ARBA00033070"/>
    </source>
</evidence>
<feature type="region of interest" description="Alpha C-terminal domain (alpha-CTD)" evidence="11">
    <location>
        <begin position="239"/>
        <end position="304"/>
    </location>
</feature>
<evidence type="ECO:0000313" key="13">
    <source>
        <dbReference type="EMBL" id="PIP53340.1"/>
    </source>
</evidence>
<dbReference type="CDD" id="cd06928">
    <property type="entry name" value="RNAP_alpha_NTD"/>
    <property type="match status" value="1"/>
</dbReference>
<evidence type="ECO:0000256" key="8">
    <source>
        <dbReference type="ARBA" id="ARBA00032524"/>
    </source>
</evidence>
<dbReference type="Pfam" id="PF01000">
    <property type="entry name" value="RNA_pol_A_bac"/>
    <property type="match status" value="1"/>
</dbReference>
<dbReference type="AlphaFoldDB" id="A0A2H0B8F7"/>
<dbReference type="SUPFAM" id="SSF47789">
    <property type="entry name" value="C-terminal domain of RNA polymerase alpha subunit"/>
    <property type="match status" value="1"/>
</dbReference>
<dbReference type="GO" id="GO:0005737">
    <property type="term" value="C:cytoplasm"/>
    <property type="evidence" value="ECO:0007669"/>
    <property type="project" value="UniProtKB-ARBA"/>
</dbReference>
<comment type="catalytic activity">
    <reaction evidence="10 11">
        <text>RNA(n) + a ribonucleoside 5'-triphosphate = RNA(n+1) + diphosphate</text>
        <dbReference type="Rhea" id="RHEA:21248"/>
        <dbReference type="Rhea" id="RHEA-COMP:14527"/>
        <dbReference type="Rhea" id="RHEA-COMP:17342"/>
        <dbReference type="ChEBI" id="CHEBI:33019"/>
        <dbReference type="ChEBI" id="CHEBI:61557"/>
        <dbReference type="ChEBI" id="CHEBI:140395"/>
        <dbReference type="EC" id="2.7.7.6"/>
    </reaction>
</comment>
<keyword evidence="7 11" id="KW-0804">Transcription</keyword>
<proteinExistence type="inferred from homology"/>
<dbReference type="Proteomes" id="UP000229459">
    <property type="component" value="Unassembled WGS sequence"/>
</dbReference>
<dbReference type="GO" id="GO:0046983">
    <property type="term" value="F:protein dimerization activity"/>
    <property type="evidence" value="ECO:0007669"/>
    <property type="project" value="InterPro"/>
</dbReference>
<dbReference type="EC" id="2.7.7.6" evidence="2 11"/>
<dbReference type="InterPro" id="IPR036603">
    <property type="entry name" value="RBP11-like"/>
</dbReference>
<name>A0A2H0B8F7_9BACT</name>
<sequence>MNNPQFTIKPLEIKSDYGMFSVEPLEQGFGHTLGNSLRRTLLSSLKGAGVSFVRIDGIKHQFSSLEGMKEDVVEFLLNLKQLRVKYNGEEPIEMELDATTDVITAADIQAPSEVEIINKDLVLAHLSDGKKKLKATITVESGLGYVLAEERKTNTVGTIPLDTSYSPVLRAKFDVKQTRVGGRTDFDNLIMEIWTDGTIEPMTALTEAAKVLQSYLEQIINPVLPEITEKEEINPAEQEVMRLTVEELDLPTRIANALRKGGFETVADLAKASREDIAKVKNLGGKSVDIVIDKIKEKGVSIAQ</sequence>
<accession>A0A2H0B8F7</accession>
<keyword evidence="5 11" id="KW-0808">Transferase</keyword>
<dbReference type="FunFam" id="2.170.120.12:FF:000001">
    <property type="entry name" value="DNA-directed RNA polymerase subunit alpha"/>
    <property type="match status" value="1"/>
</dbReference>
<comment type="domain">
    <text evidence="11">The N-terminal domain is essential for RNAP assembly and basal transcription, whereas the C-terminal domain is involved in interaction with transcriptional regulators and with upstream promoter elements.</text>
</comment>
<keyword evidence="6 11" id="KW-0548">Nucleotidyltransferase</keyword>
<evidence type="ECO:0000259" key="12">
    <source>
        <dbReference type="SMART" id="SM00662"/>
    </source>
</evidence>
<reference evidence="13 14" key="1">
    <citation type="submission" date="2017-09" db="EMBL/GenBank/DDBJ databases">
        <title>Depth-based differentiation of microbial function through sediment-hosted aquifers and enrichment of novel symbionts in the deep terrestrial subsurface.</title>
        <authorList>
            <person name="Probst A.J."/>
            <person name="Ladd B."/>
            <person name="Jarett J.K."/>
            <person name="Geller-Mcgrath D.E."/>
            <person name="Sieber C.M."/>
            <person name="Emerson J.B."/>
            <person name="Anantharaman K."/>
            <person name="Thomas B.C."/>
            <person name="Malmstrom R."/>
            <person name="Stieglmeier M."/>
            <person name="Klingl A."/>
            <person name="Woyke T."/>
            <person name="Ryan C.M."/>
            <person name="Banfield J.F."/>
        </authorList>
    </citation>
    <scope>NUCLEOTIDE SEQUENCE [LARGE SCALE GENOMIC DNA]</scope>
    <source>
        <strain evidence="13">CG23_combo_of_CG06-09_8_20_14_all_34_8</strain>
    </source>
</reference>
<comment type="function">
    <text evidence="11">DNA-dependent RNA polymerase catalyzes the transcription of DNA into RNA using the four ribonucleoside triphosphates as substrates.</text>
</comment>
<dbReference type="HAMAP" id="MF_00059">
    <property type="entry name" value="RNApol_bact_RpoA"/>
    <property type="match status" value="1"/>
</dbReference>
<evidence type="ECO:0000256" key="7">
    <source>
        <dbReference type="ARBA" id="ARBA00023163"/>
    </source>
</evidence>
<dbReference type="GO" id="GO:0003677">
    <property type="term" value="F:DNA binding"/>
    <property type="evidence" value="ECO:0007669"/>
    <property type="project" value="UniProtKB-UniRule"/>
</dbReference>
<dbReference type="GO" id="GO:0003899">
    <property type="term" value="F:DNA-directed RNA polymerase activity"/>
    <property type="evidence" value="ECO:0007669"/>
    <property type="project" value="UniProtKB-UniRule"/>
</dbReference>